<evidence type="ECO:0000313" key="2">
    <source>
        <dbReference type="EMBL" id="PWK93234.1"/>
    </source>
</evidence>
<dbReference type="Gene3D" id="3.40.630.30">
    <property type="match status" value="1"/>
</dbReference>
<feature type="domain" description="N-acetyltransferase" evidence="1">
    <location>
        <begin position="1"/>
        <end position="147"/>
    </location>
</feature>
<sequence>MRKIWNDVVEEGNSFPQETGLQSDDEALKFFEGQTYTGVAEENGKVLELYILHPNNIGRCSSIANASYAVSRETRGKGIGKQLILDCLAQGTAHGFHVLQFNAVVKSNAGAIHLYEKLGFERLGEIPKCFRKNDGTYENLILFFHKL</sequence>
<dbReference type="PANTHER" id="PTHR43138">
    <property type="entry name" value="ACETYLTRANSFERASE, GNAT FAMILY"/>
    <property type="match status" value="1"/>
</dbReference>
<dbReference type="EMBL" id="QGHD01000029">
    <property type="protein sequence ID" value="PWK93234.1"/>
    <property type="molecule type" value="Genomic_DNA"/>
</dbReference>
<dbReference type="PROSITE" id="PS51186">
    <property type="entry name" value="GNAT"/>
    <property type="match status" value="1"/>
</dbReference>
<dbReference type="InterPro" id="IPR000182">
    <property type="entry name" value="GNAT_dom"/>
</dbReference>
<organism evidence="2 3">
    <name type="scientific">Hallerella porci</name>
    <dbReference type="NCBI Taxonomy" id="1945871"/>
    <lineage>
        <taxon>Bacteria</taxon>
        <taxon>Pseudomonadati</taxon>
        <taxon>Fibrobacterota</taxon>
        <taxon>Fibrobacteria</taxon>
        <taxon>Fibrobacterales</taxon>
        <taxon>Fibrobacteraceae</taxon>
        <taxon>Hallerella</taxon>
    </lineage>
</organism>
<evidence type="ECO:0000313" key="3">
    <source>
        <dbReference type="Proteomes" id="UP000245523"/>
    </source>
</evidence>
<dbReference type="CDD" id="cd04301">
    <property type="entry name" value="NAT_SF"/>
    <property type="match status" value="1"/>
</dbReference>
<dbReference type="Proteomes" id="UP000245523">
    <property type="component" value="Unassembled WGS sequence"/>
</dbReference>
<proteinExistence type="predicted"/>
<protein>
    <submittedName>
        <fullName evidence="2">Acetyltransferase (GNAT) family protein</fullName>
    </submittedName>
</protein>
<dbReference type="InterPro" id="IPR052742">
    <property type="entry name" value="Mito_N-acetyltransferase"/>
</dbReference>
<dbReference type="Pfam" id="PF00583">
    <property type="entry name" value="Acetyltransf_1"/>
    <property type="match status" value="1"/>
</dbReference>
<evidence type="ECO:0000259" key="1">
    <source>
        <dbReference type="PROSITE" id="PS51186"/>
    </source>
</evidence>
<dbReference type="InterPro" id="IPR016181">
    <property type="entry name" value="Acyl_CoA_acyltransferase"/>
</dbReference>
<dbReference type="RefSeq" id="WP_199219631.1">
    <property type="nucleotide sequence ID" value="NZ_QGHD01000029.1"/>
</dbReference>
<keyword evidence="3" id="KW-1185">Reference proteome</keyword>
<accession>A0ABX5LLQ9</accession>
<reference evidence="2 3" key="1">
    <citation type="submission" date="2018-05" db="EMBL/GenBank/DDBJ databases">
        <title>Animal gut microbial communities from fecal samples from Wisconsin, USA.</title>
        <authorList>
            <person name="Neumann A."/>
        </authorList>
    </citation>
    <scope>NUCLEOTIDE SEQUENCE [LARGE SCALE GENOMIC DNA]</scope>
    <source>
        <strain evidence="2 3">UWS4</strain>
    </source>
</reference>
<dbReference type="SUPFAM" id="SSF55729">
    <property type="entry name" value="Acyl-CoA N-acyltransferases (Nat)"/>
    <property type="match status" value="1"/>
</dbReference>
<gene>
    <name evidence="2" type="ORF">B0H50_1292</name>
</gene>
<dbReference type="PANTHER" id="PTHR43138:SF1">
    <property type="entry name" value="N-ACETYLTRANSFERASE ACA1"/>
    <property type="match status" value="1"/>
</dbReference>
<comment type="caution">
    <text evidence="2">The sequence shown here is derived from an EMBL/GenBank/DDBJ whole genome shotgun (WGS) entry which is preliminary data.</text>
</comment>
<name>A0ABX5LLQ9_9BACT</name>